<dbReference type="AlphaFoldDB" id="A0A543IX82"/>
<proteinExistence type="predicted"/>
<evidence type="ECO:0000313" key="3">
    <source>
        <dbReference type="Proteomes" id="UP000319213"/>
    </source>
</evidence>
<dbReference type="EMBL" id="VFPQ01000001">
    <property type="protein sequence ID" value="TQM75181.1"/>
    <property type="molecule type" value="Genomic_DNA"/>
</dbReference>
<evidence type="ECO:0000313" key="2">
    <source>
        <dbReference type="EMBL" id="TQM75181.1"/>
    </source>
</evidence>
<accession>A0A543IX82</accession>
<sequence length="215" mass="23655">MLRRMLAVPAVLATVLITAFVTAPAATAAAEQAARPDSAADRRHQGVGDNVIRIRATRKPGLIRFTHDGASNFIVHTLDRKGRVSEYLVNEIGRYDGTVLYNGHRSREVAAVSIRADGHWTATFMPVGKARCWCKATISGRGDQVLRLSPTRGLRTMRATHTGRSNFIVHGYTRIGDFPDLLVNRIGRYRGKVVLPSGTRLVTVKADGAWTLTRR</sequence>
<keyword evidence="1" id="KW-0732">Signal</keyword>
<dbReference type="OrthoDB" id="2004788at2"/>
<comment type="caution">
    <text evidence="2">The sequence shown here is derived from an EMBL/GenBank/DDBJ whole genome shotgun (WGS) entry which is preliminary data.</text>
</comment>
<dbReference type="Proteomes" id="UP000319213">
    <property type="component" value="Unassembled WGS sequence"/>
</dbReference>
<feature type="signal peptide" evidence="1">
    <location>
        <begin position="1"/>
        <end position="28"/>
    </location>
</feature>
<evidence type="ECO:0000256" key="1">
    <source>
        <dbReference type="SAM" id="SignalP"/>
    </source>
</evidence>
<organism evidence="2 3">
    <name type="scientific">Thermopolyspora flexuosa</name>
    <dbReference type="NCBI Taxonomy" id="103836"/>
    <lineage>
        <taxon>Bacteria</taxon>
        <taxon>Bacillati</taxon>
        <taxon>Actinomycetota</taxon>
        <taxon>Actinomycetes</taxon>
        <taxon>Streptosporangiales</taxon>
        <taxon>Streptosporangiaceae</taxon>
        <taxon>Thermopolyspora</taxon>
    </lineage>
</organism>
<feature type="chain" id="PRO_5022069309" evidence="1">
    <location>
        <begin position="29"/>
        <end position="215"/>
    </location>
</feature>
<gene>
    <name evidence="2" type="ORF">FHX40_1882</name>
</gene>
<name>A0A543IX82_9ACTN</name>
<dbReference type="RefSeq" id="WP_142259246.1">
    <property type="nucleotide sequence ID" value="NZ_BMPV01000007.1"/>
</dbReference>
<reference evidence="2 3" key="1">
    <citation type="submission" date="2019-06" db="EMBL/GenBank/DDBJ databases">
        <title>Sequencing the genomes of 1000 actinobacteria strains.</title>
        <authorList>
            <person name="Klenk H.-P."/>
        </authorList>
    </citation>
    <scope>NUCLEOTIDE SEQUENCE [LARGE SCALE GENOMIC DNA]</scope>
    <source>
        <strain evidence="2 3">DSM 43186</strain>
    </source>
</reference>
<keyword evidence="3" id="KW-1185">Reference proteome</keyword>
<protein>
    <submittedName>
        <fullName evidence="2">Uncharacterized protein</fullName>
    </submittedName>
</protein>